<name>A0A9P6WG72_9ASCO</name>
<comment type="caution">
    <text evidence="2">The sequence shown here is derived from an EMBL/GenBank/DDBJ whole genome shotgun (WGS) entry which is preliminary data.</text>
</comment>
<dbReference type="Proteomes" id="UP000697127">
    <property type="component" value="Unassembled WGS sequence"/>
</dbReference>
<dbReference type="OrthoDB" id="3366231at2759"/>
<organism evidence="2 3">
    <name type="scientific">Pichia californica</name>
    <dbReference type="NCBI Taxonomy" id="460514"/>
    <lineage>
        <taxon>Eukaryota</taxon>
        <taxon>Fungi</taxon>
        <taxon>Dikarya</taxon>
        <taxon>Ascomycota</taxon>
        <taxon>Saccharomycotina</taxon>
        <taxon>Pichiomycetes</taxon>
        <taxon>Pichiales</taxon>
        <taxon>Pichiaceae</taxon>
        <taxon>Pichia</taxon>
    </lineage>
</organism>
<evidence type="ECO:0000313" key="2">
    <source>
        <dbReference type="EMBL" id="KAG0686560.1"/>
    </source>
</evidence>
<reference evidence="2" key="1">
    <citation type="submission" date="2020-11" db="EMBL/GenBank/DDBJ databases">
        <title>Kefir isolates.</title>
        <authorList>
            <person name="Marcisauskas S."/>
            <person name="Kim Y."/>
            <person name="Blasche S."/>
        </authorList>
    </citation>
    <scope>NUCLEOTIDE SEQUENCE</scope>
    <source>
        <strain evidence="2">Olga-1</strain>
    </source>
</reference>
<keyword evidence="3" id="KW-1185">Reference proteome</keyword>
<evidence type="ECO:0000313" key="3">
    <source>
        <dbReference type="Proteomes" id="UP000697127"/>
    </source>
</evidence>
<dbReference type="EMBL" id="PUHW01000447">
    <property type="protein sequence ID" value="KAG0686560.1"/>
    <property type="molecule type" value="Genomic_DNA"/>
</dbReference>
<sequence>MLIIVEDFSINAETLREEEHSDNSNLNGSTDSNAGATVNNSSDSNMGVSYVDPNKPDSYIFDFPAVEHEKYIPGFTHVCSHCYALRMKFKTYDTCCRSETCQLPRQYFKKPNVPAVLEVFIDKLWPKYSYLVNKCSSFAMNATNITTDDSRNGKRCIILNGQVSAFTSGVIPDPNFVDADAQPIPRFSEIWTMSSNEASRERHLQLLDTIKNRIPRSSMPLADLEKVKWFKLKSAKEVLESSYTEEEISDSALYYRAVDPINVRDSRTHNLPQLDEVSIAYKPDRARKDLIFIVNTRNNNSLEHISIIHPMFLLLWFPVLFLHGEDGWSTNIKTSDSSNDRKCKRLSMSAFHQYISQRRLLSTPSDFSVVPSDLELEWNPIHFSNSPSREFYATIGLMLEQNKLIFLSIINKILDP</sequence>
<gene>
    <name evidence="2" type="ORF">C6P40_003797</name>
</gene>
<proteinExistence type="predicted"/>
<feature type="region of interest" description="Disordered" evidence="1">
    <location>
        <begin position="15"/>
        <end position="47"/>
    </location>
</feature>
<dbReference type="PANTHER" id="PTHR45786">
    <property type="entry name" value="DNA BINDING PROTEIN-LIKE"/>
    <property type="match status" value="1"/>
</dbReference>
<accession>A0A9P6WG72</accession>
<evidence type="ECO:0000256" key="1">
    <source>
        <dbReference type="SAM" id="MobiDB-lite"/>
    </source>
</evidence>
<protein>
    <submittedName>
        <fullName evidence="2">Uncharacterized protein</fullName>
    </submittedName>
</protein>
<dbReference type="AlphaFoldDB" id="A0A9P6WG72"/>
<feature type="compositionally biased region" description="Polar residues" evidence="1">
    <location>
        <begin position="23"/>
        <end position="47"/>
    </location>
</feature>
<dbReference type="PANTHER" id="PTHR45786:SF74">
    <property type="entry name" value="ATP-DEPENDENT DNA HELICASE"/>
    <property type="match status" value="1"/>
</dbReference>